<evidence type="ECO:0000313" key="3">
    <source>
        <dbReference type="Proteomes" id="UP000320475"/>
    </source>
</evidence>
<evidence type="ECO:0000313" key="2">
    <source>
        <dbReference type="EMBL" id="TPX38758.1"/>
    </source>
</evidence>
<comment type="caution">
    <text evidence="2">The sequence shown here is derived from an EMBL/GenBank/DDBJ whole genome shotgun (WGS) entry which is preliminary data.</text>
</comment>
<dbReference type="Proteomes" id="UP000320475">
    <property type="component" value="Unassembled WGS sequence"/>
</dbReference>
<dbReference type="OrthoDB" id="8069008at2759"/>
<name>A0A507CH75_9FUNG</name>
<gene>
    <name evidence="2" type="ORF">SeLEV6574_g07653</name>
</gene>
<proteinExistence type="predicted"/>
<sequence>MIIDRQLSDQNTTEKVPTSLSQQAKQILSRSEPDVTEKIAESGIEEGTLELDSRPKRNVSRVDYHALHTGNSVGGKYGLVTTPVMSGEPKDYKAALESPDEDKWKLAMNKELESLEQKGTWEVVKHNPKQNVISGGGFTH</sequence>
<reference evidence="2 3" key="1">
    <citation type="journal article" date="2019" name="Sci. Rep.">
        <title>Comparative genomics of chytrid fungi reveal insights into the obligate biotrophic and pathogenic lifestyle of Synchytrium endobioticum.</title>
        <authorList>
            <person name="van de Vossenberg B.T.L.H."/>
            <person name="Warris S."/>
            <person name="Nguyen H.D.T."/>
            <person name="van Gent-Pelzer M.P.E."/>
            <person name="Joly D.L."/>
            <person name="van de Geest H.C."/>
            <person name="Bonants P.J.M."/>
            <person name="Smith D.S."/>
            <person name="Levesque C.A."/>
            <person name="van der Lee T.A.J."/>
        </authorList>
    </citation>
    <scope>NUCLEOTIDE SEQUENCE [LARGE SCALE GENOMIC DNA]</scope>
    <source>
        <strain evidence="2 3">LEV6574</strain>
    </source>
</reference>
<dbReference type="VEuPathDB" id="FungiDB:SeMB42_g02915"/>
<evidence type="ECO:0000256" key="1">
    <source>
        <dbReference type="SAM" id="MobiDB-lite"/>
    </source>
</evidence>
<organism evidence="2 3">
    <name type="scientific">Synchytrium endobioticum</name>
    <dbReference type="NCBI Taxonomy" id="286115"/>
    <lineage>
        <taxon>Eukaryota</taxon>
        <taxon>Fungi</taxon>
        <taxon>Fungi incertae sedis</taxon>
        <taxon>Chytridiomycota</taxon>
        <taxon>Chytridiomycota incertae sedis</taxon>
        <taxon>Chytridiomycetes</taxon>
        <taxon>Synchytriales</taxon>
        <taxon>Synchytriaceae</taxon>
        <taxon>Synchytrium</taxon>
    </lineage>
</organism>
<feature type="region of interest" description="Disordered" evidence="1">
    <location>
        <begin position="1"/>
        <end position="36"/>
    </location>
</feature>
<feature type="compositionally biased region" description="Polar residues" evidence="1">
    <location>
        <begin position="8"/>
        <end position="29"/>
    </location>
</feature>
<dbReference type="AlphaFoldDB" id="A0A507CH75"/>
<accession>A0A507CH75</accession>
<dbReference type="EMBL" id="QEAM01000576">
    <property type="protein sequence ID" value="TPX38758.1"/>
    <property type="molecule type" value="Genomic_DNA"/>
</dbReference>
<protein>
    <submittedName>
        <fullName evidence="2">Uncharacterized protein</fullName>
    </submittedName>
</protein>